<feature type="region of interest" description="Disordered" evidence="1">
    <location>
        <begin position="1"/>
        <end position="72"/>
    </location>
</feature>
<dbReference type="SMART" id="SM00256">
    <property type="entry name" value="FBOX"/>
    <property type="match status" value="1"/>
</dbReference>
<dbReference type="PANTHER" id="PTHR12874:SF9">
    <property type="entry name" value="F-BOX ONLY PROTEIN 48"/>
    <property type="match status" value="1"/>
</dbReference>
<feature type="compositionally biased region" description="Polar residues" evidence="1">
    <location>
        <begin position="49"/>
        <end position="61"/>
    </location>
</feature>
<feature type="domain" description="F-box" evidence="2">
    <location>
        <begin position="178"/>
        <end position="224"/>
    </location>
</feature>
<dbReference type="AlphaFoldDB" id="A0A7S2ZYW3"/>
<feature type="compositionally biased region" description="Basic and acidic residues" evidence="1">
    <location>
        <begin position="1"/>
        <end position="11"/>
    </location>
</feature>
<name>A0A7S2ZYW3_9RHOD</name>
<dbReference type="InterPro" id="IPR001810">
    <property type="entry name" value="F-box_dom"/>
</dbReference>
<dbReference type="Gene3D" id="1.20.1280.50">
    <property type="match status" value="1"/>
</dbReference>
<proteinExistence type="predicted"/>
<evidence type="ECO:0000256" key="1">
    <source>
        <dbReference type="SAM" id="MobiDB-lite"/>
    </source>
</evidence>
<dbReference type="GO" id="GO:0005737">
    <property type="term" value="C:cytoplasm"/>
    <property type="evidence" value="ECO:0007669"/>
    <property type="project" value="TreeGrafter"/>
</dbReference>
<dbReference type="Pfam" id="PF07744">
    <property type="entry name" value="SPOC"/>
    <property type="match status" value="1"/>
</dbReference>
<dbReference type="GO" id="GO:0031146">
    <property type="term" value="P:SCF-dependent proteasomal ubiquitin-dependent protein catabolic process"/>
    <property type="evidence" value="ECO:0007669"/>
    <property type="project" value="TreeGrafter"/>
</dbReference>
<evidence type="ECO:0000313" key="3">
    <source>
        <dbReference type="EMBL" id="CAE0055972.1"/>
    </source>
</evidence>
<feature type="compositionally biased region" description="Basic and acidic residues" evidence="1">
    <location>
        <begin position="62"/>
        <end position="72"/>
    </location>
</feature>
<gene>
    <name evidence="3" type="ORF">RMAR00112_LOCUS24009</name>
</gene>
<evidence type="ECO:0000259" key="2">
    <source>
        <dbReference type="PROSITE" id="PS50181"/>
    </source>
</evidence>
<dbReference type="PANTHER" id="PTHR12874">
    <property type="entry name" value="F-BOX ONLY PROTEIN 48-RELATED"/>
    <property type="match status" value="1"/>
</dbReference>
<dbReference type="EMBL" id="HBHW01031048">
    <property type="protein sequence ID" value="CAE0055972.1"/>
    <property type="molecule type" value="Transcribed_RNA"/>
</dbReference>
<dbReference type="InterPro" id="IPR036047">
    <property type="entry name" value="F-box-like_dom_sf"/>
</dbReference>
<dbReference type="GO" id="GO:0019005">
    <property type="term" value="C:SCF ubiquitin ligase complex"/>
    <property type="evidence" value="ECO:0007669"/>
    <property type="project" value="TreeGrafter"/>
</dbReference>
<sequence>MNENQGRHLVDTDGDQEVSVERTTKEELGLTSRGGGESISGRKRRALLSRSSDSGEVSTTMEKSKEPEQWRANDVENAADDSMIEAEEVRQAITVESNKRRRPQTLTLSKRDEEFPVDSVPCMVQELEKLLQYISAHPKLREGSASFMRDYLRTLLMVSSNSAETEIARKMQDSSSPKASIEGLPNELVKLIFSFLDGPDLANVRLVCKQWNEFSCEDRFWRELCIRLWPSLDTDKSTWRLIDEAVEATDPSKWRKIYPKVANRPRWKCRLQKTGKFICNLNAHQIRGPGLGDQGLPYTLVVERRFSLLHLNQFVLPEATMLYFEPVTPEDRPGFEQFIDYLVKRSRAGLALEGDRRFIFVPPCHYSQEKVNYDGHSLLGVVQILFPPLQP</sequence>
<protein>
    <recommendedName>
        <fullName evidence="2">F-box domain-containing protein</fullName>
    </recommendedName>
</protein>
<accession>A0A7S2ZYW3</accession>
<dbReference type="Pfam" id="PF12937">
    <property type="entry name" value="F-box-like"/>
    <property type="match status" value="1"/>
</dbReference>
<dbReference type="SUPFAM" id="SSF81383">
    <property type="entry name" value="F-box domain"/>
    <property type="match status" value="1"/>
</dbReference>
<feature type="compositionally biased region" description="Basic and acidic residues" evidence="1">
    <location>
        <begin position="19"/>
        <end position="28"/>
    </location>
</feature>
<dbReference type="PROSITE" id="PS50181">
    <property type="entry name" value="FBOX"/>
    <property type="match status" value="1"/>
</dbReference>
<organism evidence="3">
    <name type="scientific">Rhodosorus marinus</name>
    <dbReference type="NCBI Taxonomy" id="101924"/>
    <lineage>
        <taxon>Eukaryota</taxon>
        <taxon>Rhodophyta</taxon>
        <taxon>Stylonematophyceae</taxon>
        <taxon>Stylonematales</taxon>
        <taxon>Stylonemataceae</taxon>
        <taxon>Rhodosorus</taxon>
    </lineage>
</organism>
<dbReference type="InterPro" id="IPR012921">
    <property type="entry name" value="SPOC_C"/>
</dbReference>
<reference evidence="3" key="1">
    <citation type="submission" date="2021-01" db="EMBL/GenBank/DDBJ databases">
        <authorList>
            <person name="Corre E."/>
            <person name="Pelletier E."/>
            <person name="Niang G."/>
            <person name="Scheremetjew M."/>
            <person name="Finn R."/>
            <person name="Kale V."/>
            <person name="Holt S."/>
            <person name="Cochrane G."/>
            <person name="Meng A."/>
            <person name="Brown T."/>
            <person name="Cohen L."/>
        </authorList>
    </citation>
    <scope>NUCLEOTIDE SEQUENCE</scope>
    <source>
        <strain evidence="3">CCMP 769</strain>
    </source>
</reference>